<dbReference type="PANTHER" id="PTHR30269">
    <property type="entry name" value="TRANSMEMBRANE PROTEIN YFCA"/>
    <property type="match status" value="1"/>
</dbReference>
<feature type="transmembrane region" description="Helical" evidence="8">
    <location>
        <begin position="175"/>
        <end position="194"/>
    </location>
</feature>
<comment type="similarity">
    <text evidence="2 8">Belongs to the 4-toluene sulfonate uptake permease (TSUP) (TC 2.A.102) family.</text>
</comment>
<dbReference type="Pfam" id="PF01925">
    <property type="entry name" value="TauE"/>
    <property type="match status" value="1"/>
</dbReference>
<dbReference type="InterPro" id="IPR002781">
    <property type="entry name" value="TM_pro_TauE-like"/>
</dbReference>
<feature type="transmembrane region" description="Helical" evidence="8">
    <location>
        <begin position="206"/>
        <end position="224"/>
    </location>
</feature>
<evidence type="ECO:0000256" key="8">
    <source>
        <dbReference type="RuleBase" id="RU363041"/>
    </source>
</evidence>
<keyword evidence="4 8" id="KW-1003">Cell membrane</keyword>
<dbReference type="KEGG" id="mes:Meso_3181"/>
<accession>Q11DH2</accession>
<feature type="transmembrane region" description="Helical" evidence="8">
    <location>
        <begin position="102"/>
        <end position="118"/>
    </location>
</feature>
<evidence type="ECO:0000256" key="7">
    <source>
        <dbReference type="ARBA" id="ARBA00023136"/>
    </source>
</evidence>
<feature type="transmembrane region" description="Helical" evidence="8">
    <location>
        <begin position="75"/>
        <end position="96"/>
    </location>
</feature>
<dbReference type="eggNOG" id="COG0730">
    <property type="taxonomic scope" value="Bacteria"/>
</dbReference>
<keyword evidence="6 8" id="KW-1133">Transmembrane helix</keyword>
<evidence type="ECO:0000256" key="2">
    <source>
        <dbReference type="ARBA" id="ARBA00009142"/>
    </source>
</evidence>
<proteinExistence type="inferred from homology"/>
<dbReference type="InterPro" id="IPR052017">
    <property type="entry name" value="TSUP"/>
</dbReference>
<dbReference type="EMBL" id="CP000390">
    <property type="protein sequence ID" value="ABG64553.1"/>
    <property type="molecule type" value="Genomic_DNA"/>
</dbReference>
<feature type="transmembrane region" description="Helical" evidence="8">
    <location>
        <begin position="9"/>
        <end position="35"/>
    </location>
</feature>
<gene>
    <name evidence="9" type="ordered locus">Meso_3181</name>
</gene>
<feature type="transmembrane region" description="Helical" evidence="8">
    <location>
        <begin position="230"/>
        <end position="248"/>
    </location>
</feature>
<name>Q11DH2_CHESB</name>
<evidence type="ECO:0000256" key="1">
    <source>
        <dbReference type="ARBA" id="ARBA00004651"/>
    </source>
</evidence>
<protein>
    <recommendedName>
        <fullName evidence="8">Probable membrane transporter protein</fullName>
    </recommendedName>
</protein>
<evidence type="ECO:0000256" key="3">
    <source>
        <dbReference type="ARBA" id="ARBA00022448"/>
    </source>
</evidence>
<dbReference type="AlphaFoldDB" id="Q11DH2"/>
<reference evidence="9" key="1">
    <citation type="submission" date="2006-06" db="EMBL/GenBank/DDBJ databases">
        <title>Complete sequence of chromosome of Chelativorans sp. BNC1.</title>
        <authorList>
            <consortium name="US DOE Joint Genome Institute"/>
            <person name="Copeland A."/>
            <person name="Lucas S."/>
            <person name="Lapidus A."/>
            <person name="Barry K."/>
            <person name="Detter J.C."/>
            <person name="Glavina del Rio T."/>
            <person name="Hammon N."/>
            <person name="Israni S."/>
            <person name="Dalin E."/>
            <person name="Tice H."/>
            <person name="Pitluck S."/>
            <person name="Chertkov O."/>
            <person name="Brettin T."/>
            <person name="Bruce D."/>
            <person name="Han C."/>
            <person name="Tapia R."/>
            <person name="Gilna P."/>
            <person name="Schmutz J."/>
            <person name="Larimer F."/>
            <person name="Land M."/>
            <person name="Hauser L."/>
            <person name="Kyrpides N."/>
            <person name="Mikhailova N."/>
            <person name="Richardson P."/>
        </authorList>
    </citation>
    <scope>NUCLEOTIDE SEQUENCE</scope>
    <source>
        <strain evidence="9">BNC1</strain>
    </source>
</reference>
<feature type="transmembrane region" description="Helical" evidence="8">
    <location>
        <begin position="138"/>
        <end position="155"/>
    </location>
</feature>
<organism evidence="9">
    <name type="scientific">Chelativorans sp. (strain BNC1)</name>
    <dbReference type="NCBI Taxonomy" id="266779"/>
    <lineage>
        <taxon>Bacteria</taxon>
        <taxon>Pseudomonadati</taxon>
        <taxon>Pseudomonadota</taxon>
        <taxon>Alphaproteobacteria</taxon>
        <taxon>Hyphomicrobiales</taxon>
        <taxon>Phyllobacteriaceae</taxon>
        <taxon>Chelativorans</taxon>
    </lineage>
</organism>
<evidence type="ECO:0000256" key="4">
    <source>
        <dbReference type="ARBA" id="ARBA00022475"/>
    </source>
</evidence>
<evidence type="ECO:0000256" key="6">
    <source>
        <dbReference type="ARBA" id="ARBA00022989"/>
    </source>
</evidence>
<sequence length="257" mass="27684">MAPILNDPIFYLAAIPAVILVGLSKGGLGGAMALIGVPLMALVVSPVQAAAIMLPILIVMDIVSLWAWRGYYDRRLLAIMLPGALVGIGIGWQMAAVVTEDHVRLIVGITTLLFFLRWAADKLRKSERIADHSRAKGLFWGAVSGFTSFVAHAGGPPYQVYALPLKHDPKLYTGTSVIFFAVVNAVKLIPYFALGQFDATNLTASLILVPVAPLATLAGAWVIHRIKPEIFYPLMYSMMLVVSLKLIYDGAAGLAAW</sequence>
<dbReference type="STRING" id="266779.Meso_3181"/>
<dbReference type="PANTHER" id="PTHR30269:SF37">
    <property type="entry name" value="MEMBRANE TRANSPORTER PROTEIN"/>
    <property type="match status" value="1"/>
</dbReference>
<dbReference type="GO" id="GO:0005886">
    <property type="term" value="C:plasma membrane"/>
    <property type="evidence" value="ECO:0007669"/>
    <property type="project" value="UniProtKB-SubCell"/>
</dbReference>
<evidence type="ECO:0000313" key="9">
    <source>
        <dbReference type="EMBL" id="ABG64553.1"/>
    </source>
</evidence>
<dbReference type="OrthoDB" id="7028171at2"/>
<keyword evidence="7 8" id="KW-0472">Membrane</keyword>
<comment type="subcellular location">
    <subcellularLocation>
        <location evidence="1 8">Cell membrane</location>
        <topology evidence="1 8">Multi-pass membrane protein</topology>
    </subcellularLocation>
</comment>
<keyword evidence="3" id="KW-0813">Transport</keyword>
<feature type="transmembrane region" description="Helical" evidence="8">
    <location>
        <begin position="47"/>
        <end position="68"/>
    </location>
</feature>
<keyword evidence="5 8" id="KW-0812">Transmembrane</keyword>
<evidence type="ECO:0000256" key="5">
    <source>
        <dbReference type="ARBA" id="ARBA00022692"/>
    </source>
</evidence>
<dbReference type="HOGENOM" id="CLU_054750_0_1_5"/>